<dbReference type="PANTHER" id="PTHR37706">
    <property type="entry name" value="TRANSMEMBRANE PROTEIN"/>
    <property type="match status" value="1"/>
</dbReference>
<organism evidence="2 3">
    <name type="scientific">Citrullus colocynthis</name>
    <name type="common">colocynth</name>
    <dbReference type="NCBI Taxonomy" id="252529"/>
    <lineage>
        <taxon>Eukaryota</taxon>
        <taxon>Viridiplantae</taxon>
        <taxon>Streptophyta</taxon>
        <taxon>Embryophyta</taxon>
        <taxon>Tracheophyta</taxon>
        <taxon>Spermatophyta</taxon>
        <taxon>Magnoliopsida</taxon>
        <taxon>eudicotyledons</taxon>
        <taxon>Gunneridae</taxon>
        <taxon>Pentapetalae</taxon>
        <taxon>rosids</taxon>
        <taxon>fabids</taxon>
        <taxon>Cucurbitales</taxon>
        <taxon>Cucurbitaceae</taxon>
        <taxon>Benincaseae</taxon>
        <taxon>Citrullus</taxon>
    </lineage>
</organism>
<feature type="transmembrane region" description="Helical" evidence="1">
    <location>
        <begin position="97"/>
        <end position="114"/>
    </location>
</feature>
<proteinExistence type="predicted"/>
<dbReference type="Proteomes" id="UP001642487">
    <property type="component" value="Chromosome 1"/>
</dbReference>
<evidence type="ECO:0000313" key="2">
    <source>
        <dbReference type="EMBL" id="CAK9310401.1"/>
    </source>
</evidence>
<evidence type="ECO:0000256" key="1">
    <source>
        <dbReference type="SAM" id="Phobius"/>
    </source>
</evidence>
<protein>
    <submittedName>
        <fullName evidence="2">Uncharacterized protein</fullName>
    </submittedName>
</protein>
<name>A0ABP0XTY2_9ROSI</name>
<sequence length="128" mass="14382">MATLSSFLHRSSQSVTASSISVPLCSTFYAPPEISFLSHRRRRFSPLLLSFDSCAKSAVCSAAVRPPPDSDPPPEEDPIRLTGFPAILSKFRDRVQIFLAVLFWMSLFFWTSALDGKNRPNKGSRFRR</sequence>
<keyword evidence="1" id="KW-0472">Membrane</keyword>
<keyword evidence="3" id="KW-1185">Reference proteome</keyword>
<accession>A0ABP0XTY2</accession>
<gene>
    <name evidence="2" type="ORF">CITCOLO1_LOCUS2024</name>
</gene>
<reference evidence="2 3" key="1">
    <citation type="submission" date="2024-03" db="EMBL/GenBank/DDBJ databases">
        <authorList>
            <person name="Gkanogiannis A."/>
            <person name="Becerra Lopez-Lavalle L."/>
        </authorList>
    </citation>
    <scope>NUCLEOTIDE SEQUENCE [LARGE SCALE GENOMIC DNA]</scope>
</reference>
<keyword evidence="1" id="KW-0812">Transmembrane</keyword>
<dbReference type="EMBL" id="OZ021735">
    <property type="protein sequence ID" value="CAK9310401.1"/>
    <property type="molecule type" value="Genomic_DNA"/>
</dbReference>
<keyword evidence="1" id="KW-1133">Transmembrane helix</keyword>
<evidence type="ECO:0000313" key="3">
    <source>
        <dbReference type="Proteomes" id="UP001642487"/>
    </source>
</evidence>
<dbReference type="PANTHER" id="PTHR37706:SF2">
    <property type="entry name" value="TRANSMEMBRANE PROTEIN"/>
    <property type="match status" value="1"/>
</dbReference>